<dbReference type="OrthoDB" id="1698687at2"/>
<name>A0A4S2DHS9_9CLOT</name>
<reference evidence="2 3" key="1">
    <citation type="submission" date="2019-04" db="EMBL/GenBank/DDBJ databases">
        <title>Microbes associate with the intestines of laboratory mice.</title>
        <authorList>
            <person name="Navarre W."/>
            <person name="Wong E."/>
            <person name="Huang K."/>
            <person name="Tropini C."/>
            <person name="Ng K."/>
            <person name="Yu B."/>
        </authorList>
    </citation>
    <scope>NUCLEOTIDE SEQUENCE [LARGE SCALE GENOMIC DNA]</scope>
    <source>
        <strain evidence="2 3">NM50_B9-20</strain>
    </source>
</reference>
<organism evidence="2 3">
    <name type="scientific">Clostridium sartagoforme</name>
    <dbReference type="NCBI Taxonomy" id="84031"/>
    <lineage>
        <taxon>Bacteria</taxon>
        <taxon>Bacillati</taxon>
        <taxon>Bacillota</taxon>
        <taxon>Clostridia</taxon>
        <taxon>Eubacteriales</taxon>
        <taxon>Clostridiaceae</taxon>
        <taxon>Clostridium</taxon>
    </lineage>
</organism>
<dbReference type="AlphaFoldDB" id="A0A4S2DHS9"/>
<dbReference type="PROSITE" id="PS51257">
    <property type="entry name" value="PROKAR_LIPOPROTEIN"/>
    <property type="match status" value="1"/>
</dbReference>
<proteinExistence type="predicted"/>
<gene>
    <name evidence="2" type="ORF">E5347_11745</name>
</gene>
<dbReference type="Pfam" id="PF13026">
    <property type="entry name" value="DUF3887"/>
    <property type="match status" value="1"/>
</dbReference>
<dbReference type="Gene3D" id="3.10.450.590">
    <property type="match status" value="1"/>
</dbReference>
<dbReference type="InterPro" id="IPR024981">
    <property type="entry name" value="DUF3887"/>
</dbReference>
<protein>
    <submittedName>
        <fullName evidence="2">DUF3887 domain-containing protein</fullName>
    </submittedName>
</protein>
<sequence length="130" mass="14685">MKNIISILLTLICGLFLIGCGPKTLSENYNEDVLREASQVIIDQLNNEEYNEIVDNAGETIKNDESAEVIENAYDSIKKSAGGFDSIDKMSFQEKNGYAVVVSIAKFEKRDVQFIFSFDKEIKLVEIFMK</sequence>
<dbReference type="EMBL" id="SRYR01000006">
    <property type="protein sequence ID" value="TGY41678.1"/>
    <property type="molecule type" value="Genomic_DNA"/>
</dbReference>
<accession>A0A4S2DHS9</accession>
<feature type="domain" description="DUF3887" evidence="1">
    <location>
        <begin position="39"/>
        <end position="125"/>
    </location>
</feature>
<dbReference type="Proteomes" id="UP000306888">
    <property type="component" value="Unassembled WGS sequence"/>
</dbReference>
<dbReference type="RefSeq" id="WP_136007420.1">
    <property type="nucleotide sequence ID" value="NZ_SRYR01000006.1"/>
</dbReference>
<comment type="caution">
    <text evidence="2">The sequence shown here is derived from an EMBL/GenBank/DDBJ whole genome shotgun (WGS) entry which is preliminary data.</text>
</comment>
<evidence type="ECO:0000313" key="2">
    <source>
        <dbReference type="EMBL" id="TGY41678.1"/>
    </source>
</evidence>
<evidence type="ECO:0000313" key="3">
    <source>
        <dbReference type="Proteomes" id="UP000306888"/>
    </source>
</evidence>
<keyword evidence="3" id="KW-1185">Reference proteome</keyword>
<evidence type="ECO:0000259" key="1">
    <source>
        <dbReference type="Pfam" id="PF13026"/>
    </source>
</evidence>